<keyword evidence="1" id="KW-0732">Signal</keyword>
<reference evidence="3" key="1">
    <citation type="submission" date="2017-08" db="EMBL/GenBank/DDBJ databases">
        <authorList>
            <person name="Varghese N."/>
            <person name="Submissions S."/>
        </authorList>
    </citation>
    <scope>NUCLEOTIDE SEQUENCE [LARGE SCALE GENOMIC DNA]</scope>
    <source>
        <strain evidence="3">JA276</strain>
    </source>
</reference>
<organism evidence="2 3">
    <name type="scientific">Rhodobacter maris</name>
    <dbReference type="NCBI Taxonomy" id="446682"/>
    <lineage>
        <taxon>Bacteria</taxon>
        <taxon>Pseudomonadati</taxon>
        <taxon>Pseudomonadota</taxon>
        <taxon>Alphaproteobacteria</taxon>
        <taxon>Rhodobacterales</taxon>
        <taxon>Rhodobacter group</taxon>
        <taxon>Rhodobacter</taxon>
    </lineage>
</organism>
<dbReference type="EMBL" id="OBMT01000004">
    <property type="protein sequence ID" value="SOC05752.1"/>
    <property type="molecule type" value="Genomic_DNA"/>
</dbReference>
<evidence type="ECO:0000313" key="3">
    <source>
        <dbReference type="Proteomes" id="UP000219111"/>
    </source>
</evidence>
<keyword evidence="3" id="KW-1185">Reference proteome</keyword>
<gene>
    <name evidence="2" type="ORF">SAMN05877831_104206</name>
</gene>
<sequence>MLFAVRLARSLLAVALMIPVIAPPVRAASLDAFLDQIEFCIEPGPLKEARRKLSRMFPVRNVDGVMSYPLDTQTLRRIDALLPGRLRAASVTEDSGHMQMKFEIEGTYRGQRVKDIELWHGAPGMQFYGFGVEFLETRAQIASVFGPSVDWTRANSNRYRPPVLAMIPSSRALIMCSFSP</sequence>
<protein>
    <submittedName>
        <fullName evidence="2">Uncharacterized protein</fullName>
    </submittedName>
</protein>
<accession>A0A285SD59</accession>
<dbReference type="RefSeq" id="WP_097069761.1">
    <property type="nucleotide sequence ID" value="NZ_OBMT01000004.1"/>
</dbReference>
<feature type="chain" id="PRO_5012425180" evidence="1">
    <location>
        <begin position="28"/>
        <end position="180"/>
    </location>
</feature>
<feature type="signal peptide" evidence="1">
    <location>
        <begin position="1"/>
        <end position="27"/>
    </location>
</feature>
<dbReference type="Proteomes" id="UP000219111">
    <property type="component" value="Unassembled WGS sequence"/>
</dbReference>
<dbReference type="AlphaFoldDB" id="A0A285SD59"/>
<evidence type="ECO:0000313" key="2">
    <source>
        <dbReference type="EMBL" id="SOC05752.1"/>
    </source>
</evidence>
<name>A0A285SD59_9RHOB</name>
<proteinExistence type="predicted"/>
<evidence type="ECO:0000256" key="1">
    <source>
        <dbReference type="SAM" id="SignalP"/>
    </source>
</evidence>
<dbReference type="OrthoDB" id="9992474at2"/>